<dbReference type="GO" id="GO:0051301">
    <property type="term" value="P:cell division"/>
    <property type="evidence" value="ECO:0007669"/>
    <property type="project" value="UniProtKB-KW"/>
</dbReference>
<comment type="similarity">
    <text evidence="3">Belongs to the CDC26 family.</text>
</comment>
<accession>A0A6J0IVW2</accession>
<dbReference type="GeneID" id="108507379"/>
<evidence type="ECO:0000313" key="15">
    <source>
        <dbReference type="RefSeq" id="XP_017690778.1"/>
    </source>
</evidence>
<dbReference type="InterPro" id="IPR018860">
    <property type="entry name" value="APC_suCDC26"/>
</dbReference>
<dbReference type="PANTHER" id="PTHR28579:SF1">
    <property type="entry name" value="ANAPHASE-PROMOTING COMPLEX SUBUNIT CDC26"/>
    <property type="match status" value="1"/>
</dbReference>
<evidence type="ECO:0000256" key="11">
    <source>
        <dbReference type="ARBA" id="ARBA00032907"/>
    </source>
</evidence>
<evidence type="ECO:0000256" key="6">
    <source>
        <dbReference type="ARBA" id="ARBA00022776"/>
    </source>
</evidence>
<gene>
    <name evidence="14 15" type="primary">CDC26</name>
</gene>
<evidence type="ECO:0000256" key="4">
    <source>
        <dbReference type="ARBA" id="ARBA00018549"/>
    </source>
</evidence>
<keyword evidence="10" id="KW-0131">Cell cycle</keyword>
<dbReference type="Proteomes" id="UP000504624">
    <property type="component" value="Unplaced"/>
</dbReference>
<evidence type="ECO:0000256" key="10">
    <source>
        <dbReference type="ARBA" id="ARBA00023306"/>
    </source>
</evidence>
<evidence type="ECO:0000313" key="13">
    <source>
        <dbReference type="Proteomes" id="UP000504624"/>
    </source>
</evidence>
<dbReference type="GO" id="GO:0070979">
    <property type="term" value="P:protein K11-linked ubiquitination"/>
    <property type="evidence" value="ECO:0007669"/>
    <property type="project" value="TreeGrafter"/>
</dbReference>
<proteinExistence type="inferred from homology"/>
<sequence>MLRRKPTRLEPKLDDVEEFESVRKELEGRRKQRDEAEAAAGGEEAAALALGTEHKSREQLISERIGSSFHLCVTSAALVCHPGNGAPGTVTACIKDHQVFPYG</sequence>
<keyword evidence="8" id="KW-0175">Coiled coil</keyword>
<protein>
    <recommendedName>
        <fullName evidence="4">Anaphase-promoting complex subunit CDC26</fullName>
    </recommendedName>
    <alternativeName>
        <fullName evidence="11">Cell division cycle protein 26 homolog</fullName>
    </alternativeName>
</protein>
<name>A0A6J0IVW2_9PASS</name>
<evidence type="ECO:0000256" key="9">
    <source>
        <dbReference type="ARBA" id="ARBA00023242"/>
    </source>
</evidence>
<keyword evidence="9" id="KW-0539">Nucleus</keyword>
<dbReference type="RefSeq" id="XP_017690778.1">
    <property type="nucleotide sequence ID" value="XM_017835289.1"/>
</dbReference>
<dbReference type="GO" id="GO:0007346">
    <property type="term" value="P:regulation of mitotic cell cycle"/>
    <property type="evidence" value="ECO:0007669"/>
    <property type="project" value="TreeGrafter"/>
</dbReference>
<dbReference type="RefSeq" id="XP_017690777.1">
    <property type="nucleotide sequence ID" value="XM_017835288.1"/>
</dbReference>
<dbReference type="CTD" id="246184"/>
<evidence type="ECO:0000256" key="3">
    <source>
        <dbReference type="ARBA" id="ARBA00007939"/>
    </source>
</evidence>
<evidence type="ECO:0000256" key="1">
    <source>
        <dbReference type="ARBA" id="ARBA00004123"/>
    </source>
</evidence>
<evidence type="ECO:0000256" key="12">
    <source>
        <dbReference type="SAM" id="MobiDB-lite"/>
    </source>
</evidence>
<keyword evidence="13" id="KW-1185">Reference proteome</keyword>
<organism evidence="13 15">
    <name type="scientific">Lepidothrix coronata</name>
    <name type="common">blue-crowned manakin</name>
    <dbReference type="NCBI Taxonomy" id="321398"/>
    <lineage>
        <taxon>Eukaryota</taxon>
        <taxon>Metazoa</taxon>
        <taxon>Chordata</taxon>
        <taxon>Craniata</taxon>
        <taxon>Vertebrata</taxon>
        <taxon>Euteleostomi</taxon>
        <taxon>Archelosauria</taxon>
        <taxon>Archosauria</taxon>
        <taxon>Dinosauria</taxon>
        <taxon>Saurischia</taxon>
        <taxon>Theropoda</taxon>
        <taxon>Coelurosauria</taxon>
        <taxon>Aves</taxon>
        <taxon>Neognathae</taxon>
        <taxon>Neoaves</taxon>
        <taxon>Telluraves</taxon>
        <taxon>Australaves</taxon>
        <taxon>Passeriformes</taxon>
        <taxon>Pipridae</taxon>
        <taxon>Lepidothrix</taxon>
    </lineage>
</organism>
<evidence type="ECO:0000313" key="14">
    <source>
        <dbReference type="RefSeq" id="XP_017690777.1"/>
    </source>
</evidence>
<evidence type="ECO:0000256" key="7">
    <source>
        <dbReference type="ARBA" id="ARBA00022786"/>
    </source>
</evidence>
<feature type="compositionally biased region" description="Basic and acidic residues" evidence="12">
    <location>
        <begin position="25"/>
        <end position="36"/>
    </location>
</feature>
<keyword evidence="7" id="KW-0833">Ubl conjugation pathway</keyword>
<dbReference type="OrthoDB" id="2422341at2759"/>
<dbReference type="GO" id="GO:0005680">
    <property type="term" value="C:anaphase-promoting complex"/>
    <property type="evidence" value="ECO:0007669"/>
    <property type="project" value="InterPro"/>
</dbReference>
<feature type="region of interest" description="Disordered" evidence="12">
    <location>
        <begin position="25"/>
        <end position="44"/>
    </location>
</feature>
<dbReference type="PANTHER" id="PTHR28579">
    <property type="entry name" value="ANAPHASE-PROMOTING COMPLEX SUBUNIT CDC26"/>
    <property type="match status" value="1"/>
</dbReference>
<keyword evidence="5" id="KW-0132">Cell division</keyword>
<comment type="subcellular location">
    <subcellularLocation>
        <location evidence="1">Nucleus</location>
    </subcellularLocation>
</comment>
<dbReference type="AlphaFoldDB" id="A0A6J0IVW2"/>
<dbReference type="GO" id="GO:0031145">
    <property type="term" value="P:anaphase-promoting complex-dependent catabolic process"/>
    <property type="evidence" value="ECO:0007669"/>
    <property type="project" value="InterPro"/>
</dbReference>
<dbReference type="Pfam" id="PF10471">
    <property type="entry name" value="ANAPC_CDC26"/>
    <property type="match status" value="1"/>
</dbReference>
<evidence type="ECO:0000256" key="8">
    <source>
        <dbReference type="ARBA" id="ARBA00023054"/>
    </source>
</evidence>
<reference evidence="14 15" key="1">
    <citation type="submission" date="2025-04" db="UniProtKB">
        <authorList>
            <consortium name="RefSeq"/>
        </authorList>
    </citation>
    <scope>IDENTIFICATION</scope>
</reference>
<comment type="pathway">
    <text evidence="2">Protein modification; protein ubiquitination.</text>
</comment>
<evidence type="ECO:0000256" key="5">
    <source>
        <dbReference type="ARBA" id="ARBA00022618"/>
    </source>
</evidence>
<keyword evidence="6" id="KW-0498">Mitosis</keyword>
<evidence type="ECO:0000256" key="2">
    <source>
        <dbReference type="ARBA" id="ARBA00004906"/>
    </source>
</evidence>